<evidence type="ECO:0000313" key="3">
    <source>
        <dbReference type="EMBL" id="SDY17054.1"/>
    </source>
</evidence>
<organism evidence="3 4">
    <name type="scientific">Micromonospora pattaloongensis</name>
    <dbReference type="NCBI Taxonomy" id="405436"/>
    <lineage>
        <taxon>Bacteria</taxon>
        <taxon>Bacillati</taxon>
        <taxon>Actinomycetota</taxon>
        <taxon>Actinomycetes</taxon>
        <taxon>Micromonosporales</taxon>
        <taxon>Micromonosporaceae</taxon>
        <taxon>Micromonospora</taxon>
    </lineage>
</organism>
<accession>A0A1H3HQK9</accession>
<name>A0A1H3HQK9_9ACTN</name>
<dbReference type="PANTHER" id="PTHR38441">
    <property type="entry name" value="INTEGRAL MEMBRANE PROTEIN-RELATED"/>
    <property type="match status" value="1"/>
</dbReference>
<sequence length="145" mass="15437">MSTDAPDATAPEGAADAGTTAAPDGGATETAAADAGTTPISPERHLAVQASDEFAGLRKALRGFVFPMTVAFFLWYALYVILSAYARGFMSVKLVGNINVALVFGLLQFVSTFLIAWLYSRYAERKLDPVADRIRAELESEGAAR</sequence>
<dbReference type="AlphaFoldDB" id="A0A1H3HQK9"/>
<dbReference type="OrthoDB" id="3543412at2"/>
<dbReference type="InterPro" id="IPR007436">
    <property type="entry name" value="DUF485"/>
</dbReference>
<feature type="region of interest" description="Disordered" evidence="1">
    <location>
        <begin position="1"/>
        <end position="39"/>
    </location>
</feature>
<feature type="transmembrane region" description="Helical" evidence="2">
    <location>
        <begin position="98"/>
        <end position="119"/>
    </location>
</feature>
<dbReference type="SUPFAM" id="SSF103473">
    <property type="entry name" value="MFS general substrate transporter"/>
    <property type="match status" value="1"/>
</dbReference>
<evidence type="ECO:0000256" key="1">
    <source>
        <dbReference type="SAM" id="MobiDB-lite"/>
    </source>
</evidence>
<gene>
    <name evidence="3" type="ORF">SAMN05444365_101918</name>
</gene>
<keyword evidence="2" id="KW-0472">Membrane</keyword>
<keyword evidence="2" id="KW-1133">Transmembrane helix</keyword>
<dbReference type="EMBL" id="FNPH01000001">
    <property type="protein sequence ID" value="SDY17054.1"/>
    <property type="molecule type" value="Genomic_DNA"/>
</dbReference>
<feature type="transmembrane region" description="Helical" evidence="2">
    <location>
        <begin position="64"/>
        <end position="86"/>
    </location>
</feature>
<dbReference type="InterPro" id="IPR036259">
    <property type="entry name" value="MFS_trans_sf"/>
</dbReference>
<keyword evidence="2" id="KW-0812">Transmembrane</keyword>
<dbReference type="Pfam" id="PF04341">
    <property type="entry name" value="DUF485"/>
    <property type="match status" value="1"/>
</dbReference>
<protein>
    <submittedName>
        <fullName evidence="3">Uncharacterized membrane protein, DUF485 family</fullName>
    </submittedName>
</protein>
<dbReference type="Proteomes" id="UP000242415">
    <property type="component" value="Unassembled WGS sequence"/>
</dbReference>
<reference evidence="4" key="1">
    <citation type="submission" date="2016-10" db="EMBL/GenBank/DDBJ databases">
        <authorList>
            <person name="Varghese N."/>
            <person name="Submissions S."/>
        </authorList>
    </citation>
    <scope>NUCLEOTIDE SEQUENCE [LARGE SCALE GENOMIC DNA]</scope>
    <source>
        <strain evidence="4">DSM 45245</strain>
    </source>
</reference>
<keyword evidence="4" id="KW-1185">Reference proteome</keyword>
<dbReference type="RefSeq" id="WP_091551676.1">
    <property type="nucleotide sequence ID" value="NZ_FNPH01000001.1"/>
</dbReference>
<evidence type="ECO:0000256" key="2">
    <source>
        <dbReference type="SAM" id="Phobius"/>
    </source>
</evidence>
<evidence type="ECO:0000313" key="4">
    <source>
        <dbReference type="Proteomes" id="UP000242415"/>
    </source>
</evidence>
<proteinExistence type="predicted"/>
<dbReference type="STRING" id="405436.SAMN05444365_101918"/>
<dbReference type="PANTHER" id="PTHR38441:SF1">
    <property type="entry name" value="MEMBRANE PROTEIN"/>
    <property type="match status" value="1"/>
</dbReference>